<organism evidence="1 2">
    <name type="scientific">Paraburkholderia pallida</name>
    <dbReference type="NCBI Taxonomy" id="2547399"/>
    <lineage>
        <taxon>Bacteria</taxon>
        <taxon>Pseudomonadati</taxon>
        <taxon>Pseudomonadota</taxon>
        <taxon>Betaproteobacteria</taxon>
        <taxon>Burkholderiales</taxon>
        <taxon>Burkholderiaceae</taxon>
        <taxon>Paraburkholderia</taxon>
    </lineage>
</organism>
<evidence type="ECO:0000313" key="1">
    <source>
        <dbReference type="EMBL" id="QBR03612.1"/>
    </source>
</evidence>
<dbReference type="AlphaFoldDB" id="A0A4P7DA67"/>
<keyword evidence="2" id="KW-1185">Reference proteome</keyword>
<dbReference type="RefSeq" id="WP_134759191.1">
    <property type="nucleotide sequence ID" value="NZ_CP038151.1"/>
</dbReference>
<protein>
    <submittedName>
        <fullName evidence="1">Uncharacterized protein</fullName>
    </submittedName>
</protein>
<dbReference type="OrthoDB" id="9094770at2"/>
<name>A0A4P7DA67_9BURK</name>
<proteinExistence type="predicted"/>
<dbReference type="EMBL" id="CP038151">
    <property type="protein sequence ID" value="QBR03612.1"/>
    <property type="molecule type" value="Genomic_DNA"/>
</dbReference>
<sequence>MKKHRYPGFQSATLEFDIEDFNPHVLQQIRNDAKTHASLPSYVVAADDILDDAAELSGEKIVVIPLCGRDSDAIDHAYPDIYSAVHPRANGARIACLMLGGGQVALTHMAPHRANASLYDNLNVLWLFDDEPSVSQYYISEDLLEGMTQKNAIEEDHNPLTQEEVRAWQKVAAEASHLGFFEVADLTNPACPHREAILAD</sequence>
<reference evidence="1 2" key="1">
    <citation type="submission" date="2019-03" db="EMBL/GenBank/DDBJ databases">
        <title>Paraburkholderia sp. 7MH5, isolated from subtropical forest soil.</title>
        <authorList>
            <person name="Gao Z.-H."/>
            <person name="Qiu L.-H."/>
        </authorList>
    </citation>
    <scope>NUCLEOTIDE SEQUENCE [LARGE SCALE GENOMIC DNA]</scope>
    <source>
        <strain evidence="1 2">7MH5</strain>
    </source>
</reference>
<evidence type="ECO:0000313" key="2">
    <source>
        <dbReference type="Proteomes" id="UP000295727"/>
    </source>
</evidence>
<gene>
    <name evidence="1" type="ORF">E1956_41615</name>
</gene>
<dbReference type="Proteomes" id="UP000295727">
    <property type="component" value="Chromosome 4"/>
</dbReference>
<dbReference type="KEGG" id="ppai:E1956_41615"/>
<accession>A0A4P7DA67</accession>